<keyword evidence="7 8" id="KW-0539">Nucleus</keyword>
<sequence length="244" mass="28579">MTSTNEDIISSLYPPPPPYFKYFTDENLSKLETWKNKGQDDMQLDKTDLEQANEYEDNKPPGELKFLVPPKQPDSDHYRGFGNLWSFEDKLPGLKELGWTQLYKDDDELITSNTKIVELHKLMDSLLLNFLELIGVVSIDPQQFHYKIEDLKLILININHILNTYRPHQSRESLIMLLRKQIDMKRNEINEIDKTSEDIKAKILKLVDANYHDDQEDVKSEEDSAEDKESIKNSIIQRLLDQNV</sequence>
<dbReference type="InterPro" id="IPR044888">
    <property type="entry name" value="Mediatior_Med7_sf"/>
</dbReference>
<evidence type="ECO:0000256" key="2">
    <source>
        <dbReference type="ARBA" id="ARBA00009994"/>
    </source>
</evidence>
<evidence type="ECO:0000256" key="9">
    <source>
        <dbReference type="SAM" id="MobiDB-lite"/>
    </source>
</evidence>
<protein>
    <recommendedName>
        <fullName evidence="3 8">Mediator of RNA polymerase II transcription subunit 7</fullName>
    </recommendedName>
</protein>
<comment type="subcellular location">
    <subcellularLocation>
        <location evidence="1 8">Nucleus</location>
    </subcellularLocation>
</comment>
<dbReference type="InterPro" id="IPR009244">
    <property type="entry name" value="Mediatior_Med7"/>
</dbReference>
<evidence type="ECO:0000313" key="10">
    <source>
        <dbReference type="EMBL" id="KSA02897.1"/>
    </source>
</evidence>
<evidence type="ECO:0000256" key="3">
    <source>
        <dbReference type="ARBA" id="ARBA00020631"/>
    </source>
</evidence>
<dbReference type="GO" id="GO:0016592">
    <property type="term" value="C:mediator complex"/>
    <property type="evidence" value="ECO:0007669"/>
    <property type="project" value="InterPro"/>
</dbReference>
<keyword evidence="5 8" id="KW-0010">Activator</keyword>
<dbReference type="Gene3D" id="6.10.140.200">
    <property type="match status" value="1"/>
</dbReference>
<keyword evidence="6 8" id="KW-0804">Transcription</keyword>
<evidence type="ECO:0000256" key="7">
    <source>
        <dbReference type="ARBA" id="ARBA00023242"/>
    </source>
</evidence>
<gene>
    <name evidence="10" type="ORF">AC631_01377</name>
</gene>
<evidence type="ECO:0000256" key="1">
    <source>
        <dbReference type="ARBA" id="ARBA00004123"/>
    </source>
</evidence>
<proteinExistence type="inferred from homology"/>
<dbReference type="EMBL" id="LMYN01000018">
    <property type="protein sequence ID" value="KSA02897.1"/>
    <property type="molecule type" value="Genomic_DNA"/>
</dbReference>
<dbReference type="SUPFAM" id="SSF140718">
    <property type="entry name" value="Mediator hinge subcomplex-like"/>
    <property type="match status" value="1"/>
</dbReference>
<comment type="caution">
    <text evidence="10">The sequence shown here is derived from an EMBL/GenBank/DDBJ whole genome shotgun (WGS) entry which is preliminary data.</text>
</comment>
<dbReference type="PANTHER" id="PTHR21428:SF11">
    <property type="entry name" value="MEDIATOR OF RNA POLYMERASE II TRANSCRIPTION SUBUNIT 7"/>
    <property type="match status" value="1"/>
</dbReference>
<dbReference type="PANTHER" id="PTHR21428">
    <property type="entry name" value="MEDIATOR OF RNA POLYMERASE II TRANSCRIPTION SUBUNIT 7"/>
    <property type="match status" value="1"/>
</dbReference>
<keyword evidence="4 8" id="KW-0805">Transcription regulation</keyword>
<evidence type="ECO:0000256" key="6">
    <source>
        <dbReference type="ARBA" id="ARBA00023163"/>
    </source>
</evidence>
<evidence type="ECO:0000313" key="11">
    <source>
        <dbReference type="Proteomes" id="UP000054251"/>
    </source>
</evidence>
<feature type="compositionally biased region" description="Basic and acidic residues" evidence="9">
    <location>
        <begin position="36"/>
        <end position="49"/>
    </location>
</feature>
<keyword evidence="11" id="KW-1185">Reference proteome</keyword>
<comment type="function">
    <text evidence="8">Component of the Mediator complex, a coactivator involved in the regulated transcription of nearly all RNA polymerase II-dependent genes. Mediator functions as a bridge to convey information from gene-specific regulatory proteins to the basal RNA polymerase II transcription machinery.</text>
</comment>
<dbReference type="AlphaFoldDB" id="A0A0V1Q2Z8"/>
<dbReference type="Pfam" id="PF05983">
    <property type="entry name" value="Med7"/>
    <property type="match status" value="1"/>
</dbReference>
<evidence type="ECO:0000256" key="5">
    <source>
        <dbReference type="ARBA" id="ARBA00023159"/>
    </source>
</evidence>
<feature type="region of interest" description="Disordered" evidence="9">
    <location>
        <begin position="36"/>
        <end position="64"/>
    </location>
</feature>
<dbReference type="Proteomes" id="UP000054251">
    <property type="component" value="Unassembled WGS sequence"/>
</dbReference>
<organism evidence="10 11">
    <name type="scientific">Debaryomyces fabryi</name>
    <dbReference type="NCBI Taxonomy" id="58627"/>
    <lineage>
        <taxon>Eukaryota</taxon>
        <taxon>Fungi</taxon>
        <taxon>Dikarya</taxon>
        <taxon>Ascomycota</taxon>
        <taxon>Saccharomycotina</taxon>
        <taxon>Pichiomycetes</taxon>
        <taxon>Debaryomycetaceae</taxon>
        <taxon>Debaryomyces</taxon>
    </lineage>
</organism>
<name>A0A0V1Q2Z8_9ASCO</name>
<comment type="similarity">
    <text evidence="2 8">Belongs to the Mediator complex subunit 7 family.</text>
</comment>
<dbReference type="InterPro" id="IPR037212">
    <property type="entry name" value="Med7/Med21-like"/>
</dbReference>
<dbReference type="OrthoDB" id="10253553at2759"/>
<dbReference type="RefSeq" id="XP_015468999.1">
    <property type="nucleotide sequence ID" value="XM_015610207.1"/>
</dbReference>
<dbReference type="GeneID" id="26838386"/>
<evidence type="ECO:0000256" key="4">
    <source>
        <dbReference type="ARBA" id="ARBA00023015"/>
    </source>
</evidence>
<reference evidence="10 11" key="1">
    <citation type="submission" date="2015-11" db="EMBL/GenBank/DDBJ databases">
        <title>The genome of Debaryomyces fabryi.</title>
        <authorList>
            <person name="Tafer H."/>
            <person name="Lopandic K."/>
        </authorList>
    </citation>
    <scope>NUCLEOTIDE SEQUENCE [LARGE SCALE GENOMIC DNA]</scope>
    <source>
        <strain evidence="10 11">CBS 789</strain>
    </source>
</reference>
<dbReference type="GO" id="GO:0003712">
    <property type="term" value="F:transcription coregulator activity"/>
    <property type="evidence" value="ECO:0007669"/>
    <property type="project" value="InterPro"/>
</dbReference>
<dbReference type="GO" id="GO:0006357">
    <property type="term" value="P:regulation of transcription by RNA polymerase II"/>
    <property type="evidence" value="ECO:0007669"/>
    <property type="project" value="InterPro"/>
</dbReference>
<dbReference type="GO" id="GO:0070847">
    <property type="term" value="C:core mediator complex"/>
    <property type="evidence" value="ECO:0007669"/>
    <property type="project" value="TreeGrafter"/>
</dbReference>
<dbReference type="Gene3D" id="6.10.140.1520">
    <property type="match status" value="1"/>
</dbReference>
<comment type="subunit">
    <text evidence="8">Component of the Mediator complex.</text>
</comment>
<accession>A0A0V1Q2Z8</accession>
<evidence type="ECO:0000256" key="8">
    <source>
        <dbReference type="RuleBase" id="RU364060"/>
    </source>
</evidence>